<feature type="domain" description="Alcohol dehydrogenase-like C-terminal" evidence="1">
    <location>
        <begin position="35"/>
        <end position="96"/>
    </location>
</feature>
<reference evidence="2" key="1">
    <citation type="submission" date="2022-01" db="EMBL/GenBank/DDBJ databases">
        <authorList>
            <person name="Jo J.-H."/>
            <person name="Im W.-T."/>
        </authorList>
    </citation>
    <scope>NUCLEOTIDE SEQUENCE</scope>
    <source>
        <strain evidence="2">I2-34</strain>
    </source>
</reference>
<dbReference type="Pfam" id="PF00107">
    <property type="entry name" value="ADH_zinc_N"/>
    <property type="match status" value="1"/>
</dbReference>
<protein>
    <submittedName>
        <fullName evidence="2">Zinc-binding dehydrogenase</fullName>
    </submittedName>
</protein>
<sequence length="188" mass="20288">MEVARQRRIELARVPGARLEQADFAVRAMERTAGAVQFAKAMGAIVVASAAGPERTAFVRDELGVELVMDRSRELAEQLHSLAPHGLDVYIASVGGDRHAPVLANTGSMIRWAISMAGLRIEDHPWLRPSLETFVAQHRSSRGRPMAIRAIAHVRHGLDNLPAAIVDVLAGRGIGRGIVGVRELGVDT</sequence>
<dbReference type="PANTHER" id="PTHR43205">
    <property type="entry name" value="PROSTAGLANDIN REDUCTASE"/>
    <property type="match status" value="1"/>
</dbReference>
<dbReference type="InterPro" id="IPR013149">
    <property type="entry name" value="ADH-like_C"/>
</dbReference>
<organism evidence="2 3">
    <name type="scientific">Arthrobacter hankyongi</name>
    <dbReference type="NCBI Taxonomy" id="2904801"/>
    <lineage>
        <taxon>Bacteria</taxon>
        <taxon>Bacillati</taxon>
        <taxon>Actinomycetota</taxon>
        <taxon>Actinomycetes</taxon>
        <taxon>Micrococcales</taxon>
        <taxon>Micrococcaceae</taxon>
        <taxon>Arthrobacter</taxon>
    </lineage>
</organism>
<dbReference type="SUPFAM" id="SSF51735">
    <property type="entry name" value="NAD(P)-binding Rossmann-fold domains"/>
    <property type="match status" value="1"/>
</dbReference>
<dbReference type="PANTHER" id="PTHR43205:SF7">
    <property type="entry name" value="PROSTAGLANDIN REDUCTASE 1"/>
    <property type="match status" value="1"/>
</dbReference>
<gene>
    <name evidence="2" type="ORF">LVY72_16110</name>
</gene>
<accession>A0ABS9LAB7</accession>
<keyword evidence="3" id="KW-1185">Reference proteome</keyword>
<name>A0ABS9LAB7_9MICC</name>
<evidence type="ECO:0000313" key="2">
    <source>
        <dbReference type="EMBL" id="MCG2623422.1"/>
    </source>
</evidence>
<dbReference type="Proteomes" id="UP001165368">
    <property type="component" value="Unassembled WGS sequence"/>
</dbReference>
<dbReference type="InterPro" id="IPR045010">
    <property type="entry name" value="MDR_fam"/>
</dbReference>
<proteinExistence type="predicted"/>
<dbReference type="Gene3D" id="3.40.50.720">
    <property type="entry name" value="NAD(P)-binding Rossmann-like Domain"/>
    <property type="match status" value="1"/>
</dbReference>
<comment type="caution">
    <text evidence="2">The sequence shown here is derived from an EMBL/GenBank/DDBJ whole genome shotgun (WGS) entry which is preliminary data.</text>
</comment>
<dbReference type="InterPro" id="IPR036291">
    <property type="entry name" value="NAD(P)-bd_dom_sf"/>
</dbReference>
<evidence type="ECO:0000259" key="1">
    <source>
        <dbReference type="Pfam" id="PF00107"/>
    </source>
</evidence>
<dbReference type="RefSeq" id="WP_237822713.1">
    <property type="nucleotide sequence ID" value="NZ_JAKLTQ010000013.1"/>
</dbReference>
<evidence type="ECO:0000313" key="3">
    <source>
        <dbReference type="Proteomes" id="UP001165368"/>
    </source>
</evidence>
<dbReference type="EMBL" id="JAKLTQ010000013">
    <property type="protein sequence ID" value="MCG2623422.1"/>
    <property type="molecule type" value="Genomic_DNA"/>
</dbReference>